<dbReference type="STRING" id="313596.RB2501_03925"/>
<feature type="compositionally biased region" description="Basic and acidic residues" evidence="1">
    <location>
        <begin position="49"/>
        <end position="67"/>
    </location>
</feature>
<dbReference type="AlphaFoldDB" id="A4CGF5"/>
<sequence>MFRIAARLALAGLLLIFLGCFPDLREKSRRADEENATPATPDTAGLRNRQKERDTPGPPRKAKDTLRPRMALVSGR</sequence>
<evidence type="ECO:0000313" key="3">
    <source>
        <dbReference type="Proteomes" id="UP000009049"/>
    </source>
</evidence>
<dbReference type="KEGG" id="rbi:RB2501_03925"/>
<dbReference type="RefSeq" id="WP_012813708.1">
    <property type="nucleotide sequence ID" value="NC_013222.1"/>
</dbReference>
<dbReference type="PROSITE" id="PS51257">
    <property type="entry name" value="PROKAR_LIPOPROTEIN"/>
    <property type="match status" value="1"/>
</dbReference>
<dbReference type="Proteomes" id="UP000009049">
    <property type="component" value="Chromosome"/>
</dbReference>
<evidence type="ECO:0000256" key="1">
    <source>
        <dbReference type="SAM" id="MobiDB-lite"/>
    </source>
</evidence>
<feature type="region of interest" description="Disordered" evidence="1">
    <location>
        <begin position="28"/>
        <end position="76"/>
    </location>
</feature>
<dbReference type="EMBL" id="CP001712">
    <property type="protein sequence ID" value="EAR16013.1"/>
    <property type="molecule type" value="Genomic_DNA"/>
</dbReference>
<name>A4CGF5_ROBBH</name>
<dbReference type="HOGENOM" id="CLU_2652165_0_0_10"/>
<gene>
    <name evidence="2" type="ordered locus">RB2501_03925</name>
</gene>
<reference evidence="2 3" key="1">
    <citation type="journal article" date="2009" name="J. Bacteriol.">
        <title>Complete genome sequence of Robiginitalea biformata HTCC2501.</title>
        <authorList>
            <person name="Oh H.M."/>
            <person name="Giovannoni S.J."/>
            <person name="Lee K."/>
            <person name="Ferriera S."/>
            <person name="Johnson J."/>
            <person name="Cho J.C."/>
        </authorList>
    </citation>
    <scope>NUCLEOTIDE SEQUENCE [LARGE SCALE GENOMIC DNA]</scope>
    <source>
        <strain evidence="3">ATCC BAA-864 / HTCC2501 / KCTC 12146</strain>
    </source>
</reference>
<proteinExistence type="predicted"/>
<accession>A4CGF5</accession>
<organism evidence="2 3">
    <name type="scientific">Robiginitalea biformata (strain ATCC BAA-864 / DSM 15991 / KCTC 12146 / HTCC2501)</name>
    <dbReference type="NCBI Taxonomy" id="313596"/>
    <lineage>
        <taxon>Bacteria</taxon>
        <taxon>Pseudomonadati</taxon>
        <taxon>Bacteroidota</taxon>
        <taxon>Flavobacteriia</taxon>
        <taxon>Flavobacteriales</taxon>
        <taxon>Flavobacteriaceae</taxon>
        <taxon>Robiginitalea</taxon>
    </lineage>
</organism>
<keyword evidence="3" id="KW-1185">Reference proteome</keyword>
<evidence type="ECO:0000313" key="2">
    <source>
        <dbReference type="EMBL" id="EAR16013.1"/>
    </source>
</evidence>
<protein>
    <submittedName>
        <fullName evidence="2">Uncharacterized protein</fullName>
    </submittedName>
</protein>